<dbReference type="EMBL" id="FOHQ01000003">
    <property type="protein sequence ID" value="SES86295.1"/>
    <property type="molecule type" value="Genomic_DNA"/>
</dbReference>
<dbReference type="STRING" id="1353158.SAMN04488587_1335"/>
<evidence type="ECO:0008006" key="3">
    <source>
        <dbReference type="Google" id="ProtNLM"/>
    </source>
</evidence>
<keyword evidence="2" id="KW-1185">Reference proteome</keyword>
<dbReference type="OrthoDB" id="120695at2157"/>
<accession>A0A1H9ZWZ4</accession>
<proteinExistence type="predicted"/>
<evidence type="ECO:0000313" key="1">
    <source>
        <dbReference type="EMBL" id="SES86295.1"/>
    </source>
</evidence>
<evidence type="ECO:0000313" key="2">
    <source>
        <dbReference type="Proteomes" id="UP000243338"/>
    </source>
</evidence>
<reference evidence="2" key="1">
    <citation type="submission" date="2016-10" db="EMBL/GenBank/DDBJ databases">
        <authorList>
            <person name="Varghese N."/>
            <person name="Submissions S."/>
        </authorList>
    </citation>
    <scope>NUCLEOTIDE SEQUENCE [LARGE SCALE GENOMIC DNA]</scope>
    <source>
        <strain evidence="2">SLH 33</strain>
    </source>
</reference>
<dbReference type="Proteomes" id="UP000243338">
    <property type="component" value="Unassembled WGS sequence"/>
</dbReference>
<name>A0A1H9ZWZ4_9EURY</name>
<dbReference type="Pfam" id="PF10826">
    <property type="entry name" value="DUF2551"/>
    <property type="match status" value="1"/>
</dbReference>
<dbReference type="RefSeq" id="WP_091689833.1">
    <property type="nucleotide sequence ID" value="NZ_CAAGSJ010000005.1"/>
</dbReference>
<gene>
    <name evidence="1" type="ORF">SAMN04488587_1335</name>
</gene>
<dbReference type="AlphaFoldDB" id="A0A1H9ZWZ4"/>
<dbReference type="InterPro" id="IPR020501">
    <property type="entry name" value="Uncharacterised_AF1218"/>
</dbReference>
<sequence length="113" mass="12799">MASIRSKIKDRLEKFIELDVDGLRSYILSLFLNLKKSTVDELHASITKKYDVSRSAVASMVGYIHSKLGILRSHKESYKTLTVYSLKEEYADLLRSELSSKGIASSRSLISRL</sequence>
<organism evidence="1 2">
    <name type="scientific">Methanococcoides vulcani</name>
    <dbReference type="NCBI Taxonomy" id="1353158"/>
    <lineage>
        <taxon>Archaea</taxon>
        <taxon>Methanobacteriati</taxon>
        <taxon>Methanobacteriota</taxon>
        <taxon>Stenosarchaea group</taxon>
        <taxon>Methanomicrobia</taxon>
        <taxon>Methanosarcinales</taxon>
        <taxon>Methanosarcinaceae</taxon>
        <taxon>Methanococcoides</taxon>
    </lineage>
</organism>
<protein>
    <recommendedName>
        <fullName evidence="3">DUF2551 domain-containing protein</fullName>
    </recommendedName>
</protein>